<evidence type="ECO:0000256" key="1">
    <source>
        <dbReference type="SAM" id="Phobius"/>
    </source>
</evidence>
<dbReference type="Proteomes" id="UP000032180">
    <property type="component" value="Chromosome 1"/>
</dbReference>
<evidence type="ECO:0000313" key="3">
    <source>
        <dbReference type="Proteomes" id="UP000032180"/>
    </source>
</evidence>
<protein>
    <submittedName>
        <fullName evidence="2">Uncharacterized protein</fullName>
    </submittedName>
</protein>
<reference evidence="2" key="3">
    <citation type="submission" date="2015-04" db="UniProtKB">
        <authorList>
            <consortium name="EnsemblPlants"/>
        </authorList>
    </citation>
    <scope>IDENTIFICATION</scope>
</reference>
<evidence type="ECO:0000313" key="2">
    <source>
        <dbReference type="EnsemblPlants" id="LPERR01G02640.1"/>
    </source>
</evidence>
<reference evidence="3" key="2">
    <citation type="submission" date="2013-12" db="EMBL/GenBank/DDBJ databases">
        <authorList>
            <person name="Yu Y."/>
            <person name="Lee S."/>
            <person name="de Baynast K."/>
            <person name="Wissotski M."/>
            <person name="Liu L."/>
            <person name="Talag J."/>
            <person name="Goicoechea J."/>
            <person name="Angelova A."/>
            <person name="Jetty R."/>
            <person name="Kudrna D."/>
            <person name="Golser W."/>
            <person name="Rivera L."/>
            <person name="Zhang J."/>
            <person name="Wing R."/>
        </authorList>
    </citation>
    <scope>NUCLEOTIDE SEQUENCE</scope>
</reference>
<keyword evidence="1" id="KW-1133">Transmembrane helix</keyword>
<dbReference type="Gramene" id="LPERR01G02640.1">
    <property type="protein sequence ID" value="LPERR01G02640.1"/>
    <property type="gene ID" value="LPERR01G02640"/>
</dbReference>
<dbReference type="AlphaFoldDB" id="A0A0D9UWN9"/>
<organism evidence="2 3">
    <name type="scientific">Leersia perrieri</name>
    <dbReference type="NCBI Taxonomy" id="77586"/>
    <lineage>
        <taxon>Eukaryota</taxon>
        <taxon>Viridiplantae</taxon>
        <taxon>Streptophyta</taxon>
        <taxon>Embryophyta</taxon>
        <taxon>Tracheophyta</taxon>
        <taxon>Spermatophyta</taxon>
        <taxon>Magnoliopsida</taxon>
        <taxon>Liliopsida</taxon>
        <taxon>Poales</taxon>
        <taxon>Poaceae</taxon>
        <taxon>BOP clade</taxon>
        <taxon>Oryzoideae</taxon>
        <taxon>Oryzeae</taxon>
        <taxon>Oryzinae</taxon>
        <taxon>Leersia</taxon>
    </lineage>
</organism>
<proteinExistence type="predicted"/>
<sequence length="94" mass="9257">MEAQRLRLVADARREQANADDVAASKKIAAALGTLGVAAVSAATALAAAFEPAPDGLVAGTCYIFALSGTFLVGASVGPMLVAAAGLSVAALLW</sequence>
<dbReference type="EnsemblPlants" id="LPERR01G02640.1">
    <property type="protein sequence ID" value="LPERR01G02640.1"/>
    <property type="gene ID" value="LPERR01G02640"/>
</dbReference>
<keyword evidence="1" id="KW-0472">Membrane</keyword>
<reference evidence="2 3" key="1">
    <citation type="submission" date="2012-08" db="EMBL/GenBank/DDBJ databases">
        <title>Oryza genome evolution.</title>
        <authorList>
            <person name="Wing R.A."/>
        </authorList>
    </citation>
    <scope>NUCLEOTIDE SEQUENCE</scope>
</reference>
<dbReference type="HOGENOM" id="CLU_2389365_0_0_1"/>
<feature type="transmembrane region" description="Helical" evidence="1">
    <location>
        <begin position="28"/>
        <end position="50"/>
    </location>
</feature>
<accession>A0A0D9UWN9</accession>
<keyword evidence="3" id="KW-1185">Reference proteome</keyword>
<keyword evidence="1" id="KW-0812">Transmembrane</keyword>
<feature type="transmembrane region" description="Helical" evidence="1">
    <location>
        <begin position="62"/>
        <end position="93"/>
    </location>
</feature>
<name>A0A0D9UWN9_9ORYZ</name>